<dbReference type="InterPro" id="IPR045326">
    <property type="entry name" value="ATG17-like_dom"/>
</dbReference>
<dbReference type="GO" id="GO:0060090">
    <property type="term" value="F:molecular adaptor activity"/>
    <property type="evidence" value="ECO:0007669"/>
    <property type="project" value="TreeGrafter"/>
</dbReference>
<comment type="caution">
    <text evidence="10">The sequence shown here is derived from an EMBL/GenBank/DDBJ whole genome shotgun (WGS) entry which is preliminary data.</text>
</comment>
<feature type="compositionally biased region" description="Low complexity" evidence="8">
    <location>
        <begin position="1"/>
        <end position="10"/>
    </location>
</feature>
<dbReference type="GO" id="GO:0000045">
    <property type="term" value="P:autophagosome assembly"/>
    <property type="evidence" value="ECO:0007669"/>
    <property type="project" value="TreeGrafter"/>
</dbReference>
<dbReference type="GO" id="GO:0034045">
    <property type="term" value="C:phagophore assembly site membrane"/>
    <property type="evidence" value="ECO:0007669"/>
    <property type="project" value="UniProtKB-SubCell"/>
</dbReference>
<organism evidence="10 11">
    <name type="scientific">Aspergillus thermomutatus</name>
    <name type="common">Neosartorya pseudofischeri</name>
    <dbReference type="NCBI Taxonomy" id="41047"/>
    <lineage>
        <taxon>Eukaryota</taxon>
        <taxon>Fungi</taxon>
        <taxon>Dikarya</taxon>
        <taxon>Ascomycota</taxon>
        <taxon>Pezizomycotina</taxon>
        <taxon>Eurotiomycetes</taxon>
        <taxon>Eurotiomycetidae</taxon>
        <taxon>Eurotiales</taxon>
        <taxon>Aspergillaceae</taxon>
        <taxon>Aspergillus</taxon>
        <taxon>Aspergillus subgen. Fumigati</taxon>
    </lineage>
</organism>
<dbReference type="GeneID" id="38125637"/>
<keyword evidence="3 7" id="KW-0963">Cytoplasm</keyword>
<evidence type="ECO:0000256" key="3">
    <source>
        <dbReference type="ARBA" id="ARBA00022490"/>
    </source>
</evidence>
<keyword evidence="5" id="KW-0472">Membrane</keyword>
<keyword evidence="4 7" id="KW-0072">Autophagy</keyword>
<evidence type="ECO:0000256" key="2">
    <source>
        <dbReference type="ARBA" id="ARBA00013806"/>
    </source>
</evidence>
<reference evidence="10" key="1">
    <citation type="submission" date="2018-08" db="EMBL/GenBank/DDBJ databases">
        <title>Draft genome sequence of azole-resistant Aspergillus thermomutatus (Neosartorya pseudofischeri) strain HMR AF 39, isolated from a human nasal aspirate.</title>
        <authorList>
            <person name="Parent-Michaud M."/>
            <person name="Dufresne P.J."/>
            <person name="Fournier E."/>
            <person name="Martineau C."/>
            <person name="Moreira S."/>
            <person name="Perkins V."/>
            <person name="De Repentigny L."/>
            <person name="Dufresne S.F."/>
        </authorList>
    </citation>
    <scope>NUCLEOTIDE SEQUENCE [LARGE SCALE GENOMIC DNA]</scope>
    <source>
        <strain evidence="10">HMR AF 39</strain>
    </source>
</reference>
<keyword evidence="11" id="KW-1185">Reference proteome</keyword>
<dbReference type="GO" id="GO:1990316">
    <property type="term" value="C:Atg1/ULK1 kinase complex"/>
    <property type="evidence" value="ECO:0007669"/>
    <property type="project" value="TreeGrafter"/>
</dbReference>
<dbReference type="InterPro" id="IPR007240">
    <property type="entry name" value="Atg17"/>
</dbReference>
<dbReference type="EMBL" id="NKHU02000326">
    <property type="protein sequence ID" value="RHZ44506.1"/>
    <property type="molecule type" value="Genomic_DNA"/>
</dbReference>
<accession>A0A397G592</accession>
<dbReference type="Pfam" id="PF04108">
    <property type="entry name" value="ATG17_like"/>
    <property type="match status" value="1"/>
</dbReference>
<evidence type="ECO:0000313" key="10">
    <source>
        <dbReference type="EMBL" id="RHZ44506.1"/>
    </source>
</evidence>
<protein>
    <recommendedName>
        <fullName evidence="2 7">Autophagy-related protein 17</fullName>
    </recommendedName>
</protein>
<comment type="subcellular location">
    <subcellularLocation>
        <location evidence="7">Cytoplasm</location>
    </subcellularLocation>
    <subcellularLocation>
        <location evidence="7">Preautophagosomal structure membrane</location>
        <topology evidence="7">Peripheral membrane protein</topology>
    </subcellularLocation>
</comment>
<evidence type="ECO:0000256" key="4">
    <source>
        <dbReference type="ARBA" id="ARBA00023006"/>
    </source>
</evidence>
<proteinExistence type="inferred from homology"/>
<dbReference type="RefSeq" id="XP_026610370.1">
    <property type="nucleotide sequence ID" value="XM_026757282.1"/>
</dbReference>
<evidence type="ECO:0000256" key="1">
    <source>
        <dbReference type="ARBA" id="ARBA00006259"/>
    </source>
</evidence>
<feature type="domain" description="Autophagy protein ATG17-like" evidence="9">
    <location>
        <begin position="43"/>
        <end position="467"/>
    </location>
</feature>
<dbReference type="PANTHER" id="PTHR28005">
    <property type="entry name" value="AUTOPHAGY-RELATED PROTEIN 17"/>
    <property type="match status" value="1"/>
</dbReference>
<gene>
    <name evidence="10" type="primary">ATG17</name>
    <name evidence="10" type="ORF">CDV56_103663</name>
</gene>
<dbReference type="PANTHER" id="PTHR28005:SF1">
    <property type="entry name" value="AUTOPHAGY-RELATED PROTEIN 17"/>
    <property type="match status" value="1"/>
</dbReference>
<dbReference type="GO" id="GO:0000422">
    <property type="term" value="P:autophagy of mitochondrion"/>
    <property type="evidence" value="ECO:0007669"/>
    <property type="project" value="TreeGrafter"/>
</dbReference>
<dbReference type="GO" id="GO:0030295">
    <property type="term" value="F:protein kinase activator activity"/>
    <property type="evidence" value="ECO:0007669"/>
    <property type="project" value="TreeGrafter"/>
</dbReference>
<dbReference type="VEuPathDB" id="FungiDB:CDV56_103663"/>
<evidence type="ECO:0000256" key="8">
    <source>
        <dbReference type="SAM" id="MobiDB-lite"/>
    </source>
</evidence>
<dbReference type="Proteomes" id="UP000215305">
    <property type="component" value="Unassembled WGS sequence"/>
</dbReference>
<feature type="region of interest" description="Disordered" evidence="8">
    <location>
        <begin position="204"/>
        <end position="223"/>
    </location>
</feature>
<comment type="function">
    <text evidence="7">Autophagy-specific protein that functions in response to autophagy-inducing signals as a scaffold to recruit other ATG proteins to organize preautophagosomal structure (PAS) formation. Modulates the timing and magnitude of the autophagy response, such as the size of the sequestering vesicles. Plays particularly a role in pexophagy and nucleophagy.</text>
</comment>
<name>A0A397G592_ASPTH</name>
<dbReference type="GO" id="GO:0034727">
    <property type="term" value="P:piecemeal microautophagy of the nucleus"/>
    <property type="evidence" value="ECO:0007669"/>
    <property type="project" value="TreeGrafter"/>
</dbReference>
<sequence>MSSSESSSASVGGPPDAGQSQSQEQAMPRLDSLISHLVAAKRSLSSINHVWRANEIVTAARAALEESVVVSARTGFLRRGLNNQLRLLYNVRTEVEEISLRGRSEFAAVLKDLDAADSRLRRTLELLRETIVHTAFRPEGEDPKSLHDFVDERGVEELHAALKSSIDRTNAAQAQLDSSNHAFDDELLSIKEALGNYRAAAKLASSRSSSSPSSSSASNSSLPSMLSMPSMLHSLEMHAQEMANLLESLVRHFDLCVTAVKHTEGGGAAAKSITGDMPVGVHVSGRIGSNIEEDINANLNAPLDPLSNSEYQEMVNVLIKDAAEAEDVVMEIQDRIGEMESVLETVLAQRDALRSIYNATTDIYQHLSSLGSTRLPGYIAQAHNFTRVWHEENDRISGGLADLSDLNSLYDGFLDAYDGLIVEVARRKHVRQRVEKVLRDARHKLDQLYEEDVTARETFRVEKGDYLPSDIWPEIGREPMRIEFRRISGANVKGVNLQSPDGQEAITGEQVAANRLAPVESTDEDEIIPVLPRDLVEQAFARLKARVKGAA</sequence>
<evidence type="ECO:0000256" key="6">
    <source>
        <dbReference type="ARBA" id="ARBA00024948"/>
    </source>
</evidence>
<comment type="function">
    <text evidence="6">Autophagy-specific protein that functions in response to autophagy-inducing signals as a scaffold to recruit other ATG proteins to organize pre-autophagosomal structure (PAS) formation. Modulates the timing and magnitude of the autophagy response, such as the size of the sequestering vesicles. Plays particularly a role in pexophagy and nucleophagy.</text>
</comment>
<evidence type="ECO:0000256" key="5">
    <source>
        <dbReference type="ARBA" id="ARBA00023136"/>
    </source>
</evidence>
<dbReference type="STRING" id="41047.A0A397G592"/>
<evidence type="ECO:0000256" key="7">
    <source>
        <dbReference type="RuleBase" id="RU368080"/>
    </source>
</evidence>
<evidence type="ECO:0000313" key="11">
    <source>
        <dbReference type="Proteomes" id="UP000215305"/>
    </source>
</evidence>
<evidence type="ECO:0000259" key="9">
    <source>
        <dbReference type="Pfam" id="PF04108"/>
    </source>
</evidence>
<dbReference type="OrthoDB" id="1937984at2759"/>
<dbReference type="AlphaFoldDB" id="A0A397G592"/>
<comment type="similarity">
    <text evidence="1 7">Belongs to the ATG17 family.</text>
</comment>
<feature type="region of interest" description="Disordered" evidence="8">
    <location>
        <begin position="1"/>
        <end position="25"/>
    </location>
</feature>